<reference evidence="1 2" key="1">
    <citation type="submission" date="2024-04" db="EMBL/GenBank/DDBJ databases">
        <title>Tritrichomonas musculus Genome.</title>
        <authorList>
            <person name="Alves-Ferreira E."/>
            <person name="Grigg M."/>
            <person name="Lorenzi H."/>
            <person name="Galac M."/>
        </authorList>
    </citation>
    <scope>NUCLEOTIDE SEQUENCE [LARGE SCALE GENOMIC DNA]</scope>
    <source>
        <strain evidence="1 2">EAF2021</strain>
    </source>
</reference>
<organism evidence="1 2">
    <name type="scientific">Tritrichomonas musculus</name>
    <dbReference type="NCBI Taxonomy" id="1915356"/>
    <lineage>
        <taxon>Eukaryota</taxon>
        <taxon>Metamonada</taxon>
        <taxon>Parabasalia</taxon>
        <taxon>Tritrichomonadida</taxon>
        <taxon>Tritrichomonadidae</taxon>
        <taxon>Tritrichomonas</taxon>
    </lineage>
</organism>
<accession>A0ABR2KPQ3</accession>
<protein>
    <submittedName>
        <fullName evidence="1">Uncharacterized protein</fullName>
    </submittedName>
</protein>
<name>A0ABR2KPQ3_9EUKA</name>
<comment type="caution">
    <text evidence="1">The sequence shown here is derived from an EMBL/GenBank/DDBJ whole genome shotgun (WGS) entry which is preliminary data.</text>
</comment>
<dbReference type="EMBL" id="JAPFFF010000003">
    <property type="protein sequence ID" value="KAK8893139.1"/>
    <property type="molecule type" value="Genomic_DNA"/>
</dbReference>
<sequence>MRSDKNHYGAVGCYVMMKMSEWNEKYVPEWDEPYENKGGLMMRFIHSCSKNGNMVDKIIFKDGLSLGWSDNNHDTKVDGYDLIKVGGTIYEYSKNKNKISINDIDLIYKDLTPQNCNIANRL</sequence>
<gene>
    <name evidence="1" type="ORF">M9Y10_021554</name>
</gene>
<dbReference type="Proteomes" id="UP001470230">
    <property type="component" value="Unassembled WGS sequence"/>
</dbReference>
<proteinExistence type="predicted"/>
<evidence type="ECO:0000313" key="1">
    <source>
        <dbReference type="EMBL" id="KAK8893139.1"/>
    </source>
</evidence>
<evidence type="ECO:0000313" key="2">
    <source>
        <dbReference type="Proteomes" id="UP001470230"/>
    </source>
</evidence>
<keyword evidence="2" id="KW-1185">Reference proteome</keyword>